<evidence type="ECO:0000313" key="3">
    <source>
        <dbReference type="EMBL" id="PEM69895.1"/>
    </source>
</evidence>
<protein>
    <submittedName>
        <fullName evidence="1">DUF2624 domain-containing protein</fullName>
    </submittedName>
</protein>
<dbReference type="RefSeq" id="WP_003200331.1">
    <property type="nucleotide sequence ID" value="NZ_CM000743.1"/>
</dbReference>
<dbReference type="Proteomes" id="UP000195321">
    <property type="component" value="Unassembled WGS sequence"/>
</dbReference>
<sequence>MNLIKHIVNKKLNHMTTKELLKYSKEYEVPITTEQAEQIVPLIKGKNINIYDTGERLELLKKIAKVTSPSTAQQINTLFQKLLK</sequence>
<dbReference type="AlphaFoldDB" id="A0A1S9X3Y7"/>
<dbReference type="Proteomes" id="UP000221918">
    <property type="component" value="Unassembled WGS sequence"/>
</dbReference>
<reference evidence="2 5" key="1">
    <citation type="submission" date="2017-02" db="EMBL/GenBank/DDBJ databases">
        <title>Bacillus pseudomycoides isolate FSL K6-0042.</title>
        <authorList>
            <person name="Kovac J."/>
        </authorList>
    </citation>
    <scope>NUCLEOTIDE SEQUENCE [LARGE SCALE GENOMIC DNA]</scope>
    <source>
        <strain evidence="2 5">FSL K6-0042</strain>
    </source>
</reference>
<evidence type="ECO:0000313" key="5">
    <source>
        <dbReference type="Proteomes" id="UP000195321"/>
    </source>
</evidence>
<dbReference type="Proteomes" id="UP001248134">
    <property type="component" value="Unassembled WGS sequence"/>
</dbReference>
<dbReference type="Pfam" id="PF11116">
    <property type="entry name" value="DUF2624"/>
    <property type="match status" value="1"/>
</dbReference>
<dbReference type="EMBL" id="NUDP01000037">
    <property type="protein sequence ID" value="PEM69895.1"/>
    <property type="molecule type" value="Genomic_DNA"/>
</dbReference>
<comment type="caution">
    <text evidence="2">The sequence shown here is derived from an EMBL/GenBank/DDBJ whole genome shotgun (WGS) entry which is preliminary data.</text>
</comment>
<reference evidence="6 7" key="2">
    <citation type="submission" date="2017-09" db="EMBL/GenBank/DDBJ databases">
        <title>Large-scale bioinformatics analysis of Bacillus genomes uncovers conserved roles of natural products in bacterial physiology.</title>
        <authorList>
            <consortium name="Agbiome Team Llc"/>
            <person name="Bleich R.M."/>
            <person name="Grubbs K.J."/>
            <person name="Santa Maria K.C."/>
            <person name="Allen S.E."/>
            <person name="Farag S."/>
            <person name="Shank E.A."/>
            <person name="Bowers A."/>
        </authorList>
    </citation>
    <scope>NUCLEOTIDE SEQUENCE [LARGE SCALE GENOMIC DNA]</scope>
    <source>
        <strain evidence="3 6">AFS009893</strain>
        <strain evidence="4 7">AFS037265</strain>
    </source>
</reference>
<accession>A0A1S9X3Y7</accession>
<dbReference type="InterPro" id="IPR020277">
    <property type="entry name" value="DUF2624"/>
</dbReference>
<name>A0A1S9X3Y7_9BACI</name>
<organism evidence="2 5">
    <name type="scientific">Bacillus pseudomycoides</name>
    <dbReference type="NCBI Taxonomy" id="64104"/>
    <lineage>
        <taxon>Bacteria</taxon>
        <taxon>Bacillati</taxon>
        <taxon>Bacillota</taxon>
        <taxon>Bacilli</taxon>
        <taxon>Bacillales</taxon>
        <taxon>Bacillaceae</taxon>
        <taxon>Bacillus</taxon>
        <taxon>Bacillus cereus group</taxon>
    </lineage>
</organism>
<dbReference type="EMBL" id="NUTL01000025">
    <property type="protein sequence ID" value="PHF02913.1"/>
    <property type="molecule type" value="Genomic_DNA"/>
</dbReference>
<dbReference type="EMBL" id="MWPX01000001">
    <property type="protein sequence ID" value="OUM50818.1"/>
    <property type="molecule type" value="Genomic_DNA"/>
</dbReference>
<dbReference type="KEGG" id="bmyc:DJ92_1388"/>
<evidence type="ECO:0000313" key="1">
    <source>
        <dbReference type="EMBL" id="MDR4326445.1"/>
    </source>
</evidence>
<dbReference type="EMBL" id="VLYX01000009">
    <property type="protein sequence ID" value="MDR4326445.1"/>
    <property type="molecule type" value="Genomic_DNA"/>
</dbReference>
<evidence type="ECO:0000313" key="7">
    <source>
        <dbReference type="Proteomes" id="UP000221918"/>
    </source>
</evidence>
<gene>
    <name evidence="2" type="ORF">BW425_02580</name>
    <name evidence="3" type="ORF">CN613_10905</name>
    <name evidence="4" type="ORF">COF81_05815</name>
    <name evidence="1" type="ORF">FOS08_11025</name>
</gene>
<reference evidence="1" key="3">
    <citation type="submission" date="2019-07" db="EMBL/GenBank/DDBJ databases">
        <title>Phylogenomic Reclassification of ATCC Bacillus Strains and Various Taxa within the Genus Bacillus.</title>
        <authorList>
            <person name="Riojas M.A."/>
            <person name="Frank A.M."/>
            <person name="Fenn S.L."/>
            <person name="King S.P."/>
            <person name="Brower S.M."/>
            <person name="Hazbon M.H."/>
        </authorList>
    </citation>
    <scope>NUCLEOTIDE SEQUENCE</scope>
    <source>
        <strain evidence="1">NR-12239</strain>
    </source>
</reference>
<evidence type="ECO:0000313" key="4">
    <source>
        <dbReference type="EMBL" id="PHF02913.1"/>
    </source>
</evidence>
<proteinExistence type="predicted"/>
<evidence type="ECO:0000313" key="2">
    <source>
        <dbReference type="EMBL" id="OUM50818.1"/>
    </source>
</evidence>
<evidence type="ECO:0000313" key="6">
    <source>
        <dbReference type="Proteomes" id="UP000219775"/>
    </source>
</evidence>
<accession>C3AQP5</accession>
<dbReference type="GeneID" id="34214765"/>
<dbReference type="Proteomes" id="UP000219775">
    <property type="component" value="Unassembled WGS sequence"/>
</dbReference>